<evidence type="ECO:0000313" key="3">
    <source>
        <dbReference type="Proteomes" id="UP000011867"/>
    </source>
</evidence>
<feature type="transmembrane region" description="Helical" evidence="1">
    <location>
        <begin position="65"/>
        <end position="85"/>
    </location>
</feature>
<feature type="transmembrane region" description="Helical" evidence="1">
    <location>
        <begin position="97"/>
        <end position="117"/>
    </location>
</feature>
<dbReference type="GeneID" id="14651831"/>
<dbReference type="EMBL" id="HF582854">
    <property type="protein sequence ID" value="CCQ37478.1"/>
    <property type="molecule type" value="Genomic_DNA"/>
</dbReference>
<dbReference type="STRING" id="268739.Nmlp_3349"/>
<dbReference type="Pfam" id="PF18936">
    <property type="entry name" value="DUF5684"/>
    <property type="match status" value="1"/>
</dbReference>
<dbReference type="Proteomes" id="UP000011867">
    <property type="component" value="Chromosome"/>
</dbReference>
<evidence type="ECO:0008006" key="4">
    <source>
        <dbReference type="Google" id="ProtNLM"/>
    </source>
</evidence>
<keyword evidence="1" id="KW-1133">Transmembrane helix</keyword>
<sequence>MAPTGVGPVVLQATDVGLQIGIQLLLAGSVVAGMWVTFEKAGEPGWAAIIPIYNTYLLVKIGDNAWWWVLLLFVPVINILALGKISIDVAAAFEKGVLFGLGLALLPFVCYPVLGFGGSQYRAAS</sequence>
<dbReference type="AlphaFoldDB" id="M1Y4M7"/>
<evidence type="ECO:0000313" key="2">
    <source>
        <dbReference type="EMBL" id="CCQ37478.1"/>
    </source>
</evidence>
<proteinExistence type="predicted"/>
<name>M1Y4M7_NATM8</name>
<dbReference type="eggNOG" id="arCOG06384">
    <property type="taxonomic scope" value="Archaea"/>
</dbReference>
<protein>
    <recommendedName>
        <fullName evidence="4">Signal peptidase I</fullName>
    </recommendedName>
</protein>
<organism evidence="2 3">
    <name type="scientific">Natronomonas moolapensis (strain DSM 18674 / CECT 7526 / JCM 14361 / 8.8.11)</name>
    <dbReference type="NCBI Taxonomy" id="268739"/>
    <lineage>
        <taxon>Archaea</taxon>
        <taxon>Methanobacteriati</taxon>
        <taxon>Methanobacteriota</taxon>
        <taxon>Stenosarchaea group</taxon>
        <taxon>Halobacteria</taxon>
        <taxon>Halobacteriales</taxon>
        <taxon>Natronomonadaceae</taxon>
        <taxon>Natronomonas</taxon>
    </lineage>
</organism>
<accession>M1Y4M7</accession>
<dbReference type="KEGG" id="nmo:Nmlp_3349"/>
<keyword evidence="1" id="KW-0472">Membrane</keyword>
<keyword evidence="1" id="KW-0812">Transmembrane</keyword>
<dbReference type="RefSeq" id="WP_015410219.1">
    <property type="nucleotide sequence ID" value="NC_020388.1"/>
</dbReference>
<keyword evidence="3" id="KW-1185">Reference proteome</keyword>
<evidence type="ECO:0000256" key="1">
    <source>
        <dbReference type="SAM" id="Phobius"/>
    </source>
</evidence>
<gene>
    <name evidence="2" type="ordered locus">Nmlp_3349</name>
</gene>
<dbReference type="HOGENOM" id="CLU_139141_1_0_2"/>
<dbReference type="InterPro" id="IPR043739">
    <property type="entry name" value="DUF5684"/>
</dbReference>
<reference evidence="2 3" key="1">
    <citation type="journal article" date="2013" name="Genome Announc.">
        <title>Genome of the haloarchaeon Natronomonas moolapensis, a neutrophilic member of a previously haloalkaliphilic genus.</title>
        <authorList>
            <person name="Dyall-Smith M.L."/>
            <person name="Pfeiffer F."/>
            <person name="Oberwinkler T."/>
            <person name="Klee K."/>
            <person name="Rampp M."/>
            <person name="Palm P."/>
            <person name="Gross K."/>
            <person name="Schuster S.C."/>
            <person name="Oesterhelt D."/>
        </authorList>
    </citation>
    <scope>NUCLEOTIDE SEQUENCE [LARGE SCALE GENOMIC DNA]</scope>
    <source>
        <strain evidence="3">DSM 18674 / JCM 14361 / 8.8.11</strain>
    </source>
</reference>